<sequence>MQNKRAWLSVVAALAVLMLLVAWMAGLFDQRLPPGLEEAGVVSLENSREVVAEAVVLQEPVSGSVEAKQATIISSRTLARIERVHVRAGDSVQRGDLLVELEQEDLAARVKQASQRSDAVAARLREAERSLSRALELQAKGLLAVADLDAAQASRDALQAELQSARQGEREASAALAYAEIRSPIDGRIVDRFAEPGDTATPGQKLLSLYNPLSLRVEAAVREQLALALQPGQQLAVELPALDSQVEATIEEIVPAAQTGSRTFLVKLHLPYDNKLLPGMYARVLIPAGSENKVLLPRDWVAQVGQLSVVLVAGPGGAQRRFVRVGSTLDDGRVEILSGLEPGEWVVAPE</sequence>
<protein>
    <submittedName>
        <fullName evidence="5">Efflux RND transporter periplasmic adaptor subunit</fullName>
    </submittedName>
</protein>
<feature type="domain" description="CzcB-like barrel-sandwich hybrid" evidence="4">
    <location>
        <begin position="72"/>
        <end position="206"/>
    </location>
</feature>
<organism evidence="5 6">
    <name type="scientific">Parahaliea maris</name>
    <dbReference type="NCBI Taxonomy" id="2716870"/>
    <lineage>
        <taxon>Bacteria</taxon>
        <taxon>Pseudomonadati</taxon>
        <taxon>Pseudomonadota</taxon>
        <taxon>Gammaproteobacteria</taxon>
        <taxon>Cellvibrionales</taxon>
        <taxon>Halieaceae</taxon>
        <taxon>Parahaliea</taxon>
    </lineage>
</organism>
<evidence type="ECO:0000256" key="2">
    <source>
        <dbReference type="SAM" id="Coils"/>
    </source>
</evidence>
<evidence type="ECO:0000259" key="4">
    <source>
        <dbReference type="Pfam" id="PF25973"/>
    </source>
</evidence>
<accession>A0A5C9A817</accession>
<name>A0A5C9A817_9GAMM</name>
<dbReference type="Pfam" id="PF25973">
    <property type="entry name" value="BSH_CzcB"/>
    <property type="match status" value="1"/>
</dbReference>
<dbReference type="InterPro" id="IPR058647">
    <property type="entry name" value="BSH_CzcB-like"/>
</dbReference>
<dbReference type="SUPFAM" id="SSF111369">
    <property type="entry name" value="HlyD-like secretion proteins"/>
    <property type="match status" value="1"/>
</dbReference>
<feature type="domain" description="CusB-like beta-barrel" evidence="3">
    <location>
        <begin position="217"/>
        <end position="286"/>
    </location>
</feature>
<comment type="caution">
    <text evidence="5">The sequence shown here is derived from an EMBL/GenBank/DDBJ whole genome shotgun (WGS) entry which is preliminary data.</text>
</comment>
<dbReference type="GO" id="GO:0015562">
    <property type="term" value="F:efflux transmembrane transporter activity"/>
    <property type="evidence" value="ECO:0007669"/>
    <property type="project" value="TreeGrafter"/>
</dbReference>
<dbReference type="EMBL" id="VRZA01000001">
    <property type="protein sequence ID" value="TXS96269.1"/>
    <property type="molecule type" value="Genomic_DNA"/>
</dbReference>
<evidence type="ECO:0000259" key="3">
    <source>
        <dbReference type="Pfam" id="PF25954"/>
    </source>
</evidence>
<dbReference type="Gene3D" id="1.10.287.470">
    <property type="entry name" value="Helix hairpin bin"/>
    <property type="match status" value="1"/>
</dbReference>
<proteinExistence type="inferred from homology"/>
<reference evidence="5 6" key="1">
    <citation type="submission" date="2019-08" db="EMBL/GenBank/DDBJ databases">
        <title>Parahaliea maris sp. nov., isolated from the surface seawater.</title>
        <authorList>
            <person name="Liu Y."/>
        </authorList>
    </citation>
    <scope>NUCLEOTIDE SEQUENCE [LARGE SCALE GENOMIC DNA]</scope>
    <source>
        <strain evidence="5 6">HSLHS9</strain>
    </source>
</reference>
<keyword evidence="2" id="KW-0175">Coiled coil</keyword>
<feature type="coiled-coil region" evidence="2">
    <location>
        <begin position="110"/>
        <end position="168"/>
    </location>
</feature>
<dbReference type="Gene3D" id="2.40.50.100">
    <property type="match status" value="1"/>
</dbReference>
<evidence type="ECO:0000313" key="6">
    <source>
        <dbReference type="Proteomes" id="UP000321039"/>
    </source>
</evidence>
<dbReference type="InterPro" id="IPR006143">
    <property type="entry name" value="RND_pump_MFP"/>
</dbReference>
<dbReference type="Proteomes" id="UP000321039">
    <property type="component" value="Unassembled WGS sequence"/>
</dbReference>
<dbReference type="AlphaFoldDB" id="A0A5C9A817"/>
<dbReference type="RefSeq" id="WP_148066537.1">
    <property type="nucleotide sequence ID" value="NZ_VRZA01000001.1"/>
</dbReference>
<dbReference type="Gene3D" id="2.40.30.170">
    <property type="match status" value="1"/>
</dbReference>
<dbReference type="PANTHER" id="PTHR30469:SF15">
    <property type="entry name" value="HLYD FAMILY OF SECRETION PROTEINS"/>
    <property type="match status" value="1"/>
</dbReference>
<evidence type="ECO:0000313" key="5">
    <source>
        <dbReference type="EMBL" id="TXS96269.1"/>
    </source>
</evidence>
<dbReference type="PANTHER" id="PTHR30469">
    <property type="entry name" value="MULTIDRUG RESISTANCE PROTEIN MDTA"/>
    <property type="match status" value="1"/>
</dbReference>
<evidence type="ECO:0000256" key="1">
    <source>
        <dbReference type="ARBA" id="ARBA00009477"/>
    </source>
</evidence>
<gene>
    <name evidence="5" type="ORF">FV139_01865</name>
</gene>
<dbReference type="Gene3D" id="2.40.420.20">
    <property type="match status" value="1"/>
</dbReference>
<dbReference type="NCBIfam" id="TIGR01730">
    <property type="entry name" value="RND_mfp"/>
    <property type="match status" value="1"/>
</dbReference>
<dbReference type="Pfam" id="PF25954">
    <property type="entry name" value="Beta-barrel_RND_2"/>
    <property type="match status" value="1"/>
</dbReference>
<comment type="similarity">
    <text evidence="1">Belongs to the membrane fusion protein (MFP) (TC 8.A.1) family.</text>
</comment>
<dbReference type="InterPro" id="IPR058792">
    <property type="entry name" value="Beta-barrel_RND_2"/>
</dbReference>
<keyword evidence="6" id="KW-1185">Reference proteome</keyword>
<dbReference type="GO" id="GO:1990281">
    <property type="term" value="C:efflux pump complex"/>
    <property type="evidence" value="ECO:0007669"/>
    <property type="project" value="TreeGrafter"/>
</dbReference>